<evidence type="ECO:0000256" key="1">
    <source>
        <dbReference type="PROSITE-ProRule" id="PRU00047"/>
    </source>
</evidence>
<dbReference type="PROSITE" id="PS50158">
    <property type="entry name" value="ZF_CCHC"/>
    <property type="match status" value="1"/>
</dbReference>
<protein>
    <submittedName>
        <fullName evidence="4">Reverse transcriptase domain-containing protein</fullName>
    </submittedName>
</protein>
<dbReference type="Proteomes" id="UP001151760">
    <property type="component" value="Unassembled WGS sequence"/>
</dbReference>
<keyword evidence="4" id="KW-0808">Transferase</keyword>
<dbReference type="InterPro" id="IPR032567">
    <property type="entry name" value="RTL1-rel"/>
</dbReference>
<dbReference type="Pfam" id="PF03732">
    <property type="entry name" value="Retrotrans_gag"/>
    <property type="match status" value="1"/>
</dbReference>
<keyword evidence="5" id="KW-1185">Reference proteome</keyword>
<dbReference type="Gene3D" id="4.10.60.10">
    <property type="entry name" value="Zinc finger, CCHC-type"/>
    <property type="match status" value="1"/>
</dbReference>
<dbReference type="InterPro" id="IPR021109">
    <property type="entry name" value="Peptidase_aspartic_dom_sf"/>
</dbReference>
<evidence type="ECO:0000313" key="5">
    <source>
        <dbReference type="Proteomes" id="UP001151760"/>
    </source>
</evidence>
<comment type="caution">
    <text evidence="4">The sequence shown here is derived from an EMBL/GenBank/DDBJ whole genome shotgun (WGS) entry which is preliminary data.</text>
</comment>
<feature type="domain" description="CCHC-type" evidence="3">
    <location>
        <begin position="323"/>
        <end position="338"/>
    </location>
</feature>
<gene>
    <name evidence="4" type="ORF">Tco_0773547</name>
</gene>
<evidence type="ECO:0000259" key="3">
    <source>
        <dbReference type="PROSITE" id="PS50158"/>
    </source>
</evidence>
<keyword evidence="1" id="KW-0862">Zinc</keyword>
<keyword evidence="1" id="KW-0479">Metal-binding</keyword>
<organism evidence="4 5">
    <name type="scientific">Tanacetum coccineum</name>
    <dbReference type="NCBI Taxonomy" id="301880"/>
    <lineage>
        <taxon>Eukaryota</taxon>
        <taxon>Viridiplantae</taxon>
        <taxon>Streptophyta</taxon>
        <taxon>Embryophyta</taxon>
        <taxon>Tracheophyta</taxon>
        <taxon>Spermatophyta</taxon>
        <taxon>Magnoliopsida</taxon>
        <taxon>eudicotyledons</taxon>
        <taxon>Gunneridae</taxon>
        <taxon>Pentapetalae</taxon>
        <taxon>asterids</taxon>
        <taxon>campanulids</taxon>
        <taxon>Asterales</taxon>
        <taxon>Asteraceae</taxon>
        <taxon>Asteroideae</taxon>
        <taxon>Anthemideae</taxon>
        <taxon>Anthemidinae</taxon>
        <taxon>Tanacetum</taxon>
    </lineage>
</organism>
<dbReference type="InterPro" id="IPR036875">
    <property type="entry name" value="Znf_CCHC_sf"/>
</dbReference>
<dbReference type="InterPro" id="IPR005162">
    <property type="entry name" value="Retrotrans_gag_dom"/>
</dbReference>
<dbReference type="InterPro" id="IPR001878">
    <property type="entry name" value="Znf_CCHC"/>
</dbReference>
<reference evidence="4" key="1">
    <citation type="journal article" date="2022" name="Int. J. Mol. Sci.">
        <title>Draft Genome of Tanacetum Coccineum: Genomic Comparison of Closely Related Tanacetum-Family Plants.</title>
        <authorList>
            <person name="Yamashiro T."/>
            <person name="Shiraishi A."/>
            <person name="Nakayama K."/>
            <person name="Satake H."/>
        </authorList>
    </citation>
    <scope>NUCLEOTIDE SEQUENCE</scope>
</reference>
<dbReference type="GO" id="GO:0003964">
    <property type="term" value="F:RNA-directed DNA polymerase activity"/>
    <property type="evidence" value="ECO:0007669"/>
    <property type="project" value="UniProtKB-KW"/>
</dbReference>
<dbReference type="PANTHER" id="PTHR15503">
    <property type="entry name" value="LDOC1 RELATED"/>
    <property type="match status" value="1"/>
</dbReference>
<feature type="compositionally biased region" description="Basic and acidic residues" evidence="2">
    <location>
        <begin position="40"/>
        <end position="58"/>
    </location>
</feature>
<keyword evidence="4" id="KW-0695">RNA-directed DNA polymerase</keyword>
<dbReference type="PANTHER" id="PTHR15503:SF45">
    <property type="entry name" value="RNA-DIRECTED DNA POLYMERASE HOMOLOG"/>
    <property type="match status" value="1"/>
</dbReference>
<feature type="compositionally biased region" description="Basic and acidic residues" evidence="2">
    <location>
        <begin position="227"/>
        <end position="236"/>
    </location>
</feature>
<name>A0ABQ4ZNA6_9ASTR</name>
<dbReference type="Gene3D" id="2.40.70.10">
    <property type="entry name" value="Acid Proteases"/>
    <property type="match status" value="1"/>
</dbReference>
<dbReference type="EMBL" id="BQNB010011465">
    <property type="protein sequence ID" value="GJS90911.1"/>
    <property type="molecule type" value="Genomic_DNA"/>
</dbReference>
<dbReference type="SUPFAM" id="SSF57756">
    <property type="entry name" value="Retrovirus zinc finger-like domains"/>
    <property type="match status" value="1"/>
</dbReference>
<evidence type="ECO:0000256" key="2">
    <source>
        <dbReference type="SAM" id="MobiDB-lite"/>
    </source>
</evidence>
<dbReference type="SUPFAM" id="SSF50630">
    <property type="entry name" value="Acid proteases"/>
    <property type="match status" value="1"/>
</dbReference>
<keyword evidence="4" id="KW-0548">Nucleotidyltransferase</keyword>
<proteinExistence type="predicted"/>
<dbReference type="CDD" id="cd00303">
    <property type="entry name" value="retropepsin_like"/>
    <property type="match status" value="1"/>
</dbReference>
<feature type="region of interest" description="Disordered" evidence="2">
    <location>
        <begin position="39"/>
        <end position="63"/>
    </location>
</feature>
<dbReference type="Pfam" id="PF08284">
    <property type="entry name" value="RVP_2"/>
    <property type="match status" value="1"/>
</dbReference>
<sequence length="537" mass="60904">MPPKRRTTRASPATTTTTTTLVTDAQLKALTERGIAAVLAEHDTDKSRNGDDSHDSRTGRRRQVSNVRECTYTDFLKCQPMNFKGTEGVKFATCTLQGNALTWWNSHVQAVGHDIAYAMPWKTLKKIMTDKYCPRSEIKKLEMEMWNLKVKGTDVMSYNQRFQELALMCDRMFPEESDVVEKYICGLPDMIHKSVKASKPKTMQEAIEFTAELMDKKILTIAERQAENKRKFKDNSRNNQNQQQPIKKNNVARDYAAGSGEKKTYEGSKHLYPKCNYHHDGQCAPKCTNFKRIGHSYRNCKSRHAATNNNQRAQGTNQRVLTCVECGAQGHFRSDCPKLKNRNQGNQAGNCNDVARAYDVGTTGTNPNSNVFMGTFLLNNRYASILFDTGTDRSFVSTTFSSLIDIIPTILNHDYDVELAYGRIIWVNTLIRGCTLNFLNHPFNIDLIPVEMGSFDVVISMDWLSKYHAIIVCDEKLIRVPFGNEILTFHGDGSNNGHKSRLNIISCTKTQKYLLKGCPIFLAHVTMKKVEDKSKEK</sequence>
<keyword evidence="1" id="KW-0863">Zinc-finger</keyword>
<dbReference type="SMART" id="SM00343">
    <property type="entry name" value="ZnF_C2HC"/>
    <property type="match status" value="2"/>
</dbReference>
<reference evidence="4" key="2">
    <citation type="submission" date="2022-01" db="EMBL/GenBank/DDBJ databases">
        <authorList>
            <person name="Yamashiro T."/>
            <person name="Shiraishi A."/>
            <person name="Satake H."/>
            <person name="Nakayama K."/>
        </authorList>
    </citation>
    <scope>NUCLEOTIDE SEQUENCE</scope>
</reference>
<accession>A0ABQ4ZNA6</accession>
<evidence type="ECO:0000313" key="4">
    <source>
        <dbReference type="EMBL" id="GJS90911.1"/>
    </source>
</evidence>
<feature type="region of interest" description="Disordered" evidence="2">
    <location>
        <begin position="227"/>
        <end position="263"/>
    </location>
</feature>